<dbReference type="OrthoDB" id="941624at2759"/>
<dbReference type="Gene3D" id="3.30.1380.20">
    <property type="entry name" value="Trafficking protein particle complex subunit 3"/>
    <property type="match status" value="1"/>
</dbReference>
<dbReference type="GO" id="GO:0005802">
    <property type="term" value="C:trans-Golgi network"/>
    <property type="evidence" value="ECO:0007669"/>
    <property type="project" value="EnsemblFungi"/>
</dbReference>
<dbReference type="GO" id="GO:1990070">
    <property type="term" value="C:TRAPPI protein complex"/>
    <property type="evidence" value="ECO:0007669"/>
    <property type="project" value="EnsemblFungi"/>
</dbReference>
<evidence type="ECO:0008006" key="4">
    <source>
        <dbReference type="Google" id="ProtNLM"/>
    </source>
</evidence>
<dbReference type="PANTHER" id="PTHR12817">
    <property type="entry name" value="TRAFFICKING PROTEIN PARTICLE COMPLEX SUBUNIT 6B"/>
    <property type="match status" value="1"/>
</dbReference>
<dbReference type="AlphaFoldDB" id="A0A1E4TW76"/>
<evidence type="ECO:0000256" key="1">
    <source>
        <dbReference type="ARBA" id="ARBA00006218"/>
    </source>
</evidence>
<dbReference type="GO" id="GO:0034497">
    <property type="term" value="P:protein localization to phagophore assembly site"/>
    <property type="evidence" value="ECO:0007669"/>
    <property type="project" value="EnsemblFungi"/>
</dbReference>
<dbReference type="SUPFAM" id="SSF111126">
    <property type="entry name" value="Ligand-binding domain in the NO signalling and Golgi transport"/>
    <property type="match status" value="1"/>
</dbReference>
<dbReference type="GO" id="GO:0005801">
    <property type="term" value="C:cis-Golgi network"/>
    <property type="evidence" value="ECO:0007669"/>
    <property type="project" value="EnsemblFungi"/>
</dbReference>
<dbReference type="GO" id="GO:0065003">
    <property type="term" value="P:protein-containing complex assembly"/>
    <property type="evidence" value="ECO:0007669"/>
    <property type="project" value="EnsemblFungi"/>
</dbReference>
<dbReference type="GO" id="GO:0000407">
    <property type="term" value="C:phagophore assembly site"/>
    <property type="evidence" value="ECO:0007669"/>
    <property type="project" value="EnsemblFungi"/>
</dbReference>
<name>A0A1E4TW76_PACTA</name>
<comment type="similarity">
    <text evidence="1">Belongs to the TRAPP small subunits family. BET3 subfamily.</text>
</comment>
<accession>A0A1E4TW76</accession>
<dbReference type="CDD" id="cd14944">
    <property type="entry name" value="TRAPPC6A_Trs33"/>
    <property type="match status" value="1"/>
</dbReference>
<evidence type="ECO:0000313" key="2">
    <source>
        <dbReference type="EMBL" id="ODV96043.1"/>
    </source>
</evidence>
<dbReference type="GO" id="GO:1990071">
    <property type="term" value="C:TRAPPII protein complex"/>
    <property type="evidence" value="ECO:0007669"/>
    <property type="project" value="EnsemblFungi"/>
</dbReference>
<dbReference type="InterPro" id="IPR037992">
    <property type="entry name" value="TRAPPC6/Trs33"/>
</dbReference>
<dbReference type="EMBL" id="KV454013">
    <property type="protein sequence ID" value="ODV96043.1"/>
    <property type="molecule type" value="Genomic_DNA"/>
</dbReference>
<sequence>MSNQLHQTVVETDVDNDFEKQINVSCLEYLLMELGPLALRITDKLEKYSSSSTRESNGSGNGNDNKQVDDFHYGGVELFQNESLVSNEINNQMLDNFGFQIGKILIEQLIFLKNDGISTKMDEILDIMKIIARDVWKMIYQKQIDNLRTNHRGTFVLIDNSHRLISSMYGPDKHRISGLYLNFSCGVIKGVLNQSAFKANVEADLKSDGSVHYTIVVI</sequence>
<dbReference type="InterPro" id="IPR024096">
    <property type="entry name" value="NO_sig/Golgi_transp_ligand-bd"/>
</dbReference>
<gene>
    <name evidence="2" type="ORF">PACTADRAFT_75225</name>
</gene>
<reference evidence="3" key="1">
    <citation type="submission" date="2016-05" db="EMBL/GenBank/DDBJ databases">
        <title>Comparative genomics of biotechnologically important yeasts.</title>
        <authorList>
            <consortium name="DOE Joint Genome Institute"/>
            <person name="Riley R."/>
            <person name="Haridas S."/>
            <person name="Wolfe K.H."/>
            <person name="Lopes M.R."/>
            <person name="Hittinger C.T."/>
            <person name="Goker M."/>
            <person name="Salamov A."/>
            <person name="Wisecaver J."/>
            <person name="Long T.M."/>
            <person name="Aerts A.L."/>
            <person name="Barry K."/>
            <person name="Choi C."/>
            <person name="Clum A."/>
            <person name="Coughlan A.Y."/>
            <person name="Deshpande S."/>
            <person name="Douglass A.P."/>
            <person name="Hanson S.J."/>
            <person name="Klenk H.-P."/>
            <person name="Labutti K."/>
            <person name="Lapidus A."/>
            <person name="Lindquist E."/>
            <person name="Lipzen A."/>
            <person name="Meier-Kolthoff J.P."/>
            <person name="Ohm R.A."/>
            <person name="Otillar R.P."/>
            <person name="Pangilinan J."/>
            <person name="Peng Y."/>
            <person name="Rokas A."/>
            <person name="Rosa C.A."/>
            <person name="Scheuner C."/>
            <person name="Sibirny A.A."/>
            <person name="Slot J.C."/>
            <person name="Stielow J.B."/>
            <person name="Sun H."/>
            <person name="Kurtzman C.P."/>
            <person name="Blackwell M."/>
            <person name="Grigoriev I.V."/>
            <person name="Jeffries T.W."/>
        </authorList>
    </citation>
    <scope>NUCLEOTIDE SEQUENCE [LARGE SCALE GENOMIC DNA]</scope>
    <source>
        <strain evidence="3">NRRL Y-2460</strain>
    </source>
</reference>
<dbReference type="PANTHER" id="PTHR12817:SF0">
    <property type="entry name" value="GEO08327P1"/>
    <property type="match status" value="1"/>
</dbReference>
<protein>
    <recommendedName>
        <fullName evidence="4">Trafficking protein particle complex subunit 6B</fullName>
    </recommendedName>
</protein>
<proteinExistence type="inferred from homology"/>
<dbReference type="InterPro" id="IPR007194">
    <property type="entry name" value="TRAPP_component"/>
</dbReference>
<organism evidence="2 3">
    <name type="scientific">Pachysolen tannophilus NRRL Y-2460</name>
    <dbReference type="NCBI Taxonomy" id="669874"/>
    <lineage>
        <taxon>Eukaryota</taxon>
        <taxon>Fungi</taxon>
        <taxon>Dikarya</taxon>
        <taxon>Ascomycota</taxon>
        <taxon>Saccharomycotina</taxon>
        <taxon>Pichiomycetes</taxon>
        <taxon>Pachysolenaceae</taxon>
        <taxon>Pachysolen</taxon>
    </lineage>
</organism>
<keyword evidence="3" id="KW-1185">Reference proteome</keyword>
<dbReference type="Pfam" id="PF04051">
    <property type="entry name" value="TRAPP"/>
    <property type="match status" value="1"/>
</dbReference>
<dbReference type="Proteomes" id="UP000094236">
    <property type="component" value="Unassembled WGS sequence"/>
</dbReference>
<dbReference type="GO" id="GO:0031503">
    <property type="term" value="P:protein-containing complex localization"/>
    <property type="evidence" value="ECO:0007669"/>
    <property type="project" value="EnsemblFungi"/>
</dbReference>
<dbReference type="GO" id="GO:1990072">
    <property type="term" value="C:TRAPPIII protein complex"/>
    <property type="evidence" value="ECO:0007669"/>
    <property type="project" value="EnsemblFungi"/>
</dbReference>
<dbReference type="GO" id="GO:0016239">
    <property type="term" value="P:positive regulation of macroautophagy"/>
    <property type="evidence" value="ECO:0007669"/>
    <property type="project" value="EnsemblFungi"/>
</dbReference>
<dbReference type="STRING" id="669874.A0A1E4TW76"/>
<dbReference type="GO" id="GO:0006888">
    <property type="term" value="P:endoplasmic reticulum to Golgi vesicle-mediated transport"/>
    <property type="evidence" value="ECO:0007669"/>
    <property type="project" value="EnsemblFungi"/>
</dbReference>
<evidence type="ECO:0000313" key="3">
    <source>
        <dbReference type="Proteomes" id="UP000094236"/>
    </source>
</evidence>